<gene>
    <name evidence="3" type="primary">Nfu_g_1_003614</name>
</gene>
<proteinExistence type="predicted"/>
<feature type="region of interest" description="Disordered" evidence="1">
    <location>
        <begin position="63"/>
        <end position="86"/>
    </location>
</feature>
<protein>
    <submittedName>
        <fullName evidence="3">Uncharacterized protein</fullName>
    </submittedName>
</protein>
<evidence type="ECO:0000313" key="3">
    <source>
        <dbReference type="EMBL" id="SBR98179.1"/>
    </source>
</evidence>
<organism evidence="3">
    <name type="scientific">Nothobranchius rachovii</name>
    <name type="common">bluefin notho</name>
    <dbReference type="NCBI Taxonomy" id="451742"/>
    <lineage>
        <taxon>Eukaryota</taxon>
        <taxon>Metazoa</taxon>
        <taxon>Chordata</taxon>
        <taxon>Craniata</taxon>
        <taxon>Vertebrata</taxon>
        <taxon>Euteleostomi</taxon>
        <taxon>Actinopterygii</taxon>
        <taxon>Neopterygii</taxon>
        <taxon>Teleostei</taxon>
        <taxon>Neoteleostei</taxon>
        <taxon>Acanthomorphata</taxon>
        <taxon>Ovalentaria</taxon>
        <taxon>Atherinomorphae</taxon>
        <taxon>Cyprinodontiformes</taxon>
        <taxon>Nothobranchiidae</taxon>
        <taxon>Nothobranchius</taxon>
    </lineage>
</organism>
<reference evidence="3" key="2">
    <citation type="submission" date="2016-06" db="EMBL/GenBank/DDBJ databases">
        <title>The genome of a short-lived fish provides insights into sex chromosome evolution and the genetic control of aging.</title>
        <authorList>
            <person name="Reichwald K."/>
            <person name="Felder M."/>
            <person name="Petzold A."/>
            <person name="Koch P."/>
            <person name="Groth M."/>
            <person name="Platzer M."/>
        </authorList>
    </citation>
    <scope>NUCLEOTIDE SEQUENCE</scope>
    <source>
        <tissue evidence="3">Brain</tissue>
    </source>
</reference>
<dbReference type="AlphaFoldDB" id="A0A1A8QYT6"/>
<accession>A0A1A8QYT6</accession>
<feature type="compositionally biased region" description="Polar residues" evidence="1">
    <location>
        <begin position="71"/>
        <end position="86"/>
    </location>
</feature>
<dbReference type="EMBL" id="HAEH01013739">
    <property type="protein sequence ID" value="SBR98179.1"/>
    <property type="molecule type" value="Transcribed_RNA"/>
</dbReference>
<evidence type="ECO:0000256" key="1">
    <source>
        <dbReference type="SAM" id="MobiDB-lite"/>
    </source>
</evidence>
<feature type="transmembrane region" description="Helical" evidence="2">
    <location>
        <begin position="6"/>
        <end position="33"/>
    </location>
</feature>
<keyword evidence="2" id="KW-0812">Transmembrane</keyword>
<feature type="non-terminal residue" evidence="3">
    <location>
        <position position="1"/>
    </location>
</feature>
<feature type="non-terminal residue" evidence="3">
    <location>
        <position position="86"/>
    </location>
</feature>
<reference evidence="3" key="1">
    <citation type="submission" date="2016-05" db="EMBL/GenBank/DDBJ databases">
        <authorList>
            <person name="Lavstsen T."/>
            <person name="Jespersen J.S."/>
        </authorList>
    </citation>
    <scope>NUCLEOTIDE SEQUENCE</scope>
    <source>
        <tissue evidence="3">Brain</tissue>
    </source>
</reference>
<sequence length="86" mass="9539">LESTDAFFLLSSLSYPQCSLSVFGCMVLLHFFWKLETEITKMDLVSWSLNVIDNIFSTMRTGEGALDAPPEQTQLDTSRTPGNSGT</sequence>
<evidence type="ECO:0000256" key="2">
    <source>
        <dbReference type="SAM" id="Phobius"/>
    </source>
</evidence>
<keyword evidence="2" id="KW-1133">Transmembrane helix</keyword>
<keyword evidence="2" id="KW-0472">Membrane</keyword>
<name>A0A1A8QYT6_9TELE</name>